<sequence length="175" mass="20452">MNLFEIIHDAFEPFMDDEKKPLNVMEVTNLWFFLLGTETTMRNEEIGYNLSQDEELKLILKDVKENLHIPIKKEIAEFLKKEGVPLPQSTPEKPTFEYQKIPEGAKLNDEEIANLMSYNLAMGVNYASRGLTESIRSDVGVIFMKIIMRKTIYGLKVKRYLEQHEWLRIPPSFKP</sequence>
<name>A0A179SZH9_9BACI</name>
<dbReference type="STRING" id="152268.A6K24_04955"/>
<dbReference type="EMBL" id="LWSG01000012">
    <property type="protein sequence ID" value="OAS86851.1"/>
    <property type="molecule type" value="Genomic_DNA"/>
</dbReference>
<dbReference type="InterPro" id="IPR021617">
    <property type="entry name" value="DUF3231"/>
</dbReference>
<proteinExistence type="predicted"/>
<dbReference type="Pfam" id="PF11553">
    <property type="entry name" value="DUF3231"/>
    <property type="match status" value="1"/>
</dbReference>
<evidence type="ECO:0000313" key="2">
    <source>
        <dbReference type="Proteomes" id="UP000078534"/>
    </source>
</evidence>
<comment type="caution">
    <text evidence="1">The sequence shown here is derived from an EMBL/GenBank/DDBJ whole genome shotgun (WGS) entry which is preliminary data.</text>
</comment>
<organism evidence="1 2">
    <name type="scientific">Metabacillus litoralis</name>
    <dbReference type="NCBI Taxonomy" id="152268"/>
    <lineage>
        <taxon>Bacteria</taxon>
        <taxon>Bacillati</taxon>
        <taxon>Bacillota</taxon>
        <taxon>Bacilli</taxon>
        <taxon>Bacillales</taxon>
        <taxon>Bacillaceae</taxon>
        <taxon>Metabacillus</taxon>
    </lineage>
</organism>
<dbReference type="RefSeq" id="WP_066331520.1">
    <property type="nucleotide sequence ID" value="NZ_LWSG01000012.1"/>
</dbReference>
<protein>
    <recommendedName>
        <fullName evidence="3">DUF3231 family protein</fullName>
    </recommendedName>
</protein>
<dbReference type="Gene3D" id="1.20.1260.10">
    <property type="match status" value="1"/>
</dbReference>
<accession>A0A179SZH9</accession>
<dbReference type="Proteomes" id="UP000078534">
    <property type="component" value="Unassembled WGS sequence"/>
</dbReference>
<keyword evidence="2" id="KW-1185">Reference proteome</keyword>
<gene>
    <name evidence="1" type="ORF">A6K24_04955</name>
</gene>
<dbReference type="AlphaFoldDB" id="A0A179SZH9"/>
<reference evidence="2" key="1">
    <citation type="submission" date="2016-04" db="EMBL/GenBank/DDBJ databases">
        <authorList>
            <person name="Lyu Z."/>
            <person name="Lyu W."/>
        </authorList>
    </citation>
    <scope>NUCLEOTIDE SEQUENCE [LARGE SCALE GENOMIC DNA]</scope>
    <source>
        <strain evidence="2">C44</strain>
    </source>
</reference>
<dbReference type="InterPro" id="IPR012347">
    <property type="entry name" value="Ferritin-like"/>
</dbReference>
<evidence type="ECO:0000313" key="1">
    <source>
        <dbReference type="EMBL" id="OAS86851.1"/>
    </source>
</evidence>
<evidence type="ECO:0008006" key="3">
    <source>
        <dbReference type="Google" id="ProtNLM"/>
    </source>
</evidence>
<dbReference type="OrthoDB" id="1934429at2"/>